<feature type="chain" id="PRO_5036461420" evidence="1">
    <location>
        <begin position="30"/>
        <end position="196"/>
    </location>
</feature>
<dbReference type="InterPro" id="IPR011065">
    <property type="entry name" value="Kunitz_inhibitor_STI-like_sf"/>
</dbReference>
<dbReference type="Gene3D" id="2.80.10.50">
    <property type="match status" value="1"/>
</dbReference>
<sequence>MKTDGGATTVLQLMISFLLVAITASGVVGDQKEPVLDFQGRLVATNVRYFLGVQFGDRGKWVSRVIQSGFTCPEGEVMRKLPLTYDPVIFESSSDYVLSVSTELNIKFARPSLCGGSDYWRVEDSSSPIKPVVLNGTKSSNDSTFTIQKFGGSYKLVFGSADKPTDIGLQKVQFQELRMILSNDSAFTISIFPAQF</sequence>
<dbReference type="PANTHER" id="PTHR33107">
    <property type="entry name" value="KUNITZ TRYPSIN INHIBITOR 2"/>
    <property type="match status" value="1"/>
</dbReference>
<dbReference type="SUPFAM" id="SSF50386">
    <property type="entry name" value="STI-like"/>
    <property type="match status" value="1"/>
</dbReference>
<dbReference type="GO" id="GO:0004866">
    <property type="term" value="F:endopeptidase inhibitor activity"/>
    <property type="evidence" value="ECO:0007669"/>
    <property type="project" value="InterPro"/>
</dbReference>
<evidence type="ECO:0000313" key="3">
    <source>
        <dbReference type="Proteomes" id="UP000886595"/>
    </source>
</evidence>
<feature type="signal peptide" evidence="1">
    <location>
        <begin position="1"/>
        <end position="29"/>
    </location>
</feature>
<protein>
    <submittedName>
        <fullName evidence="2">Uncharacterized protein</fullName>
    </submittedName>
</protein>
<dbReference type="Pfam" id="PF00197">
    <property type="entry name" value="Kunitz_legume"/>
    <property type="match status" value="1"/>
</dbReference>
<keyword evidence="3" id="KW-1185">Reference proteome</keyword>
<evidence type="ECO:0000313" key="2">
    <source>
        <dbReference type="EMBL" id="KAG2253885.1"/>
    </source>
</evidence>
<accession>A0A8X7PMK3</accession>
<gene>
    <name evidence="2" type="ORF">Bca52824_084021</name>
</gene>
<proteinExistence type="predicted"/>
<keyword evidence="1" id="KW-0732">Signal</keyword>
<evidence type="ECO:0000256" key="1">
    <source>
        <dbReference type="SAM" id="SignalP"/>
    </source>
</evidence>
<dbReference type="SMART" id="SM00452">
    <property type="entry name" value="STI"/>
    <property type="match status" value="1"/>
</dbReference>
<dbReference type="OrthoDB" id="1058548at2759"/>
<dbReference type="Proteomes" id="UP000886595">
    <property type="component" value="Unassembled WGS sequence"/>
</dbReference>
<dbReference type="AlphaFoldDB" id="A0A8X7PMK3"/>
<dbReference type="EMBL" id="JAAMPC010000016">
    <property type="protein sequence ID" value="KAG2253885.1"/>
    <property type="molecule type" value="Genomic_DNA"/>
</dbReference>
<dbReference type="PANTHER" id="PTHR33107:SF53">
    <property type="entry name" value="NEPROSIN DOMAIN-CONTAINING PROTEIN"/>
    <property type="match status" value="1"/>
</dbReference>
<dbReference type="InterPro" id="IPR002160">
    <property type="entry name" value="Prot_inh_Kunz-lg"/>
</dbReference>
<name>A0A8X7PMK3_BRACI</name>
<reference evidence="2 3" key="1">
    <citation type="submission" date="2020-02" db="EMBL/GenBank/DDBJ databases">
        <authorList>
            <person name="Ma Q."/>
            <person name="Huang Y."/>
            <person name="Song X."/>
            <person name="Pei D."/>
        </authorList>
    </citation>
    <scope>NUCLEOTIDE SEQUENCE [LARGE SCALE GENOMIC DNA]</scope>
    <source>
        <strain evidence="2">Sxm20200214</strain>
        <tissue evidence="2">Leaf</tissue>
    </source>
</reference>
<organism evidence="2 3">
    <name type="scientific">Brassica carinata</name>
    <name type="common">Ethiopian mustard</name>
    <name type="synonym">Abyssinian cabbage</name>
    <dbReference type="NCBI Taxonomy" id="52824"/>
    <lineage>
        <taxon>Eukaryota</taxon>
        <taxon>Viridiplantae</taxon>
        <taxon>Streptophyta</taxon>
        <taxon>Embryophyta</taxon>
        <taxon>Tracheophyta</taxon>
        <taxon>Spermatophyta</taxon>
        <taxon>Magnoliopsida</taxon>
        <taxon>eudicotyledons</taxon>
        <taxon>Gunneridae</taxon>
        <taxon>Pentapetalae</taxon>
        <taxon>rosids</taxon>
        <taxon>malvids</taxon>
        <taxon>Brassicales</taxon>
        <taxon>Brassicaceae</taxon>
        <taxon>Brassiceae</taxon>
        <taxon>Brassica</taxon>
    </lineage>
</organism>
<comment type="caution">
    <text evidence="2">The sequence shown here is derived from an EMBL/GenBank/DDBJ whole genome shotgun (WGS) entry which is preliminary data.</text>
</comment>